<evidence type="ECO:0000313" key="6">
    <source>
        <dbReference type="Proteomes" id="UP000076842"/>
    </source>
</evidence>
<dbReference type="AlphaFoldDB" id="A0A165J087"/>
<feature type="domain" description="Thioester reductase (TE)" evidence="4">
    <location>
        <begin position="749"/>
        <end position="989"/>
    </location>
</feature>
<keyword evidence="2" id="KW-0597">Phosphoprotein</keyword>
<dbReference type="InterPro" id="IPR013120">
    <property type="entry name" value="FAR_NAD-bd"/>
</dbReference>
<dbReference type="SUPFAM" id="SSF56801">
    <property type="entry name" value="Acetyl-CoA synthetase-like"/>
    <property type="match status" value="1"/>
</dbReference>
<name>A0A165J087_9BASI</name>
<dbReference type="Pfam" id="PF23562">
    <property type="entry name" value="AMP-binding_C_3"/>
    <property type="match status" value="1"/>
</dbReference>
<evidence type="ECO:0000313" key="5">
    <source>
        <dbReference type="EMBL" id="KZT61198.1"/>
    </source>
</evidence>
<dbReference type="InterPro" id="IPR042099">
    <property type="entry name" value="ANL_N_sf"/>
</dbReference>
<dbReference type="PROSITE" id="PS00455">
    <property type="entry name" value="AMP_BINDING"/>
    <property type="match status" value="1"/>
</dbReference>
<dbReference type="InterPro" id="IPR051414">
    <property type="entry name" value="Adenylate-forming_Reductase"/>
</dbReference>
<dbReference type="InterPro" id="IPR036291">
    <property type="entry name" value="NAD(P)-bd_dom_sf"/>
</dbReference>
<dbReference type="InterPro" id="IPR000873">
    <property type="entry name" value="AMP-dep_synth/lig_dom"/>
</dbReference>
<dbReference type="InParanoid" id="A0A165J087"/>
<dbReference type="SUPFAM" id="SSF51735">
    <property type="entry name" value="NAD(P)-binding Rossmann-fold domains"/>
    <property type="match status" value="1"/>
</dbReference>
<feature type="domain" description="AMP-dependent synthetase/ligase" evidence="3">
    <location>
        <begin position="48"/>
        <end position="411"/>
    </location>
</feature>
<organism evidence="5 6">
    <name type="scientific">Calocera cornea HHB12733</name>
    <dbReference type="NCBI Taxonomy" id="1353952"/>
    <lineage>
        <taxon>Eukaryota</taxon>
        <taxon>Fungi</taxon>
        <taxon>Dikarya</taxon>
        <taxon>Basidiomycota</taxon>
        <taxon>Agaricomycotina</taxon>
        <taxon>Dacrymycetes</taxon>
        <taxon>Dacrymycetales</taxon>
        <taxon>Dacrymycetaceae</taxon>
        <taxon>Calocera</taxon>
    </lineage>
</organism>
<dbReference type="Proteomes" id="UP000076842">
    <property type="component" value="Unassembled WGS sequence"/>
</dbReference>
<dbReference type="Gene3D" id="3.40.50.720">
    <property type="entry name" value="NAD(P)-binding Rossmann-like Domain"/>
    <property type="match status" value="1"/>
</dbReference>
<evidence type="ECO:0000259" key="4">
    <source>
        <dbReference type="Pfam" id="PF07993"/>
    </source>
</evidence>
<evidence type="ECO:0000256" key="2">
    <source>
        <dbReference type="ARBA" id="ARBA00022553"/>
    </source>
</evidence>
<dbReference type="STRING" id="1353952.A0A165J087"/>
<proteinExistence type="predicted"/>
<evidence type="ECO:0000259" key="3">
    <source>
        <dbReference type="Pfam" id="PF00501"/>
    </source>
</evidence>
<dbReference type="InterPro" id="IPR020845">
    <property type="entry name" value="AMP-binding_CS"/>
</dbReference>
<dbReference type="Gene3D" id="3.40.50.12780">
    <property type="entry name" value="N-terminal domain of ligase-like"/>
    <property type="match status" value="1"/>
</dbReference>
<dbReference type="PANTHER" id="PTHR43439">
    <property type="entry name" value="PHENYLACETATE-COENZYME A LIGASE"/>
    <property type="match status" value="1"/>
</dbReference>
<sequence length="1125" mass="124156">MPVGDAPNDSHETTGTTFIVPPLDDTLPAPQFLDWNLEHNHDHPWAVLVGSGADEDITITWGERTSSLRMAAKLRKEVKVPDEQRKDGVLIGLLTNTDALTCATLIFAIFRAGFTARLCQLCNAFPISTRNSVPAVEHLIKATSCHYLFGSVPTPGAPATALQETTKEVLALLPSVHLLDVPKYTDLYPRLDSEPVQPYDSHEDASRTPTLPHVQAFPEYAHITNNSPLMLLHSSGSTSFPKPIPLSHKFWNAMARCAIHGDLEKAGTRWGVLGLPLAHGMGVSLILAAASAVGTTSLLFKPSPLLTVPSPETILEGSRRGKADYIFTVPSFFVEWSRDTNAVNYLTTIKGAFYAGGPLPKDVGDQLAEAGVNLVCVYGMTELALIFPLDVDKKEDPMDWNYGKLYPDMPVNLIPEGDNFYRLVVLDSDEHPIAVYNRPDIKAFDTYDLLEQHPTRKNMWKLIGRADDQIMMSNGEKTNPGPIGDIISGDPNVQACMMFGRARTQVGIAIEPAEHIKVTTEDELAAFRNLIWPKVEKANAFAPQHSRIFKEFILVIDPKKKRFIRTPKGTLSRNSSLQQLSEEIEQLYTAAEQPTKAAYARPPVTWNGAALHSFVVRLVNGVMREDDSRHRAPIDESRDLFEQGCDSLQATYIRSAITNALRQAPKPEGKPDRAATCVPHNLVYNYPTVKGLVNYMIRAVTAATGHEIDDAENLSTAIDDMYAMIEKYTQDLPVHAPTERGASGEVVLLTGSTGTLGSYLLQGLLQDERVERVYAVNRGSAKHDLAARQRDAFIDRGLDTKLLESKKLQLLESDVASENLGFAAELFQEVCRSVSTIIHNAWRLDFNLSLPAFESHVRASRGLVDLALKATGPVPAQLIFTSSIGTLTRWSEPRPVPEVPITDPVIAVGTGYSESKWVTERIILAAAEQRGLRATIWRVGQLAGSVKNGAWNKTDWLPLIVKSGERLKMLPSLSGRVSWIPTDVAAESIIEVMHGSADTPSGTSTYLHLVHPHPVSWDSMLAPLATQLDCTLVPFSKWLRALSEAAEDHTEVTRNPAIKLLDFYRQIAESEGAREPETVTIPKAREAMGLPNLETDQAEARSETLRKLKPLGEEDAQRWMAYWRK</sequence>
<evidence type="ECO:0000256" key="1">
    <source>
        <dbReference type="ARBA" id="ARBA00022450"/>
    </source>
</evidence>
<gene>
    <name evidence="5" type="ORF">CALCODRAFT_464595</name>
</gene>
<keyword evidence="6" id="KW-1185">Reference proteome</keyword>
<protein>
    <submittedName>
        <fullName evidence="5">Acetyl-CoA synthetase-like protein</fullName>
    </submittedName>
</protein>
<dbReference type="Pfam" id="PF00501">
    <property type="entry name" value="AMP-binding"/>
    <property type="match status" value="1"/>
</dbReference>
<keyword evidence="1" id="KW-0596">Phosphopantetheine</keyword>
<dbReference type="EMBL" id="KV423925">
    <property type="protein sequence ID" value="KZT61198.1"/>
    <property type="molecule type" value="Genomic_DNA"/>
</dbReference>
<accession>A0A165J087</accession>
<dbReference type="PANTHER" id="PTHR43439:SF2">
    <property type="entry name" value="ENZYME, PUTATIVE (JCVI)-RELATED"/>
    <property type="match status" value="1"/>
</dbReference>
<dbReference type="OrthoDB" id="429813at2759"/>
<dbReference type="Pfam" id="PF07993">
    <property type="entry name" value="NAD_binding_4"/>
    <property type="match status" value="1"/>
</dbReference>
<reference evidence="5 6" key="1">
    <citation type="journal article" date="2016" name="Mol. Biol. Evol.">
        <title>Comparative Genomics of Early-Diverging Mushroom-Forming Fungi Provides Insights into the Origins of Lignocellulose Decay Capabilities.</title>
        <authorList>
            <person name="Nagy L.G."/>
            <person name="Riley R."/>
            <person name="Tritt A."/>
            <person name="Adam C."/>
            <person name="Daum C."/>
            <person name="Floudas D."/>
            <person name="Sun H."/>
            <person name="Yadav J.S."/>
            <person name="Pangilinan J."/>
            <person name="Larsson K.H."/>
            <person name="Matsuura K."/>
            <person name="Barry K."/>
            <person name="Labutti K."/>
            <person name="Kuo R."/>
            <person name="Ohm R.A."/>
            <person name="Bhattacharya S.S."/>
            <person name="Shirouzu T."/>
            <person name="Yoshinaga Y."/>
            <person name="Martin F.M."/>
            <person name="Grigoriev I.V."/>
            <person name="Hibbett D.S."/>
        </authorList>
    </citation>
    <scope>NUCLEOTIDE SEQUENCE [LARGE SCALE GENOMIC DNA]</scope>
    <source>
        <strain evidence="5 6">HHB12733</strain>
    </source>
</reference>